<dbReference type="Pfam" id="PF00892">
    <property type="entry name" value="EamA"/>
    <property type="match status" value="1"/>
</dbReference>
<dbReference type="Proteomes" id="UP000831782">
    <property type="component" value="Chromosome"/>
</dbReference>
<keyword evidence="3" id="KW-1133">Transmembrane helix</keyword>
<feature type="transmembrane region" description="Helical" evidence="3">
    <location>
        <begin position="12"/>
        <end position="30"/>
    </location>
</feature>
<dbReference type="EMBL" id="CP095072">
    <property type="protein sequence ID" value="UOQ50277.1"/>
    <property type="molecule type" value="Genomic_DNA"/>
</dbReference>
<proteinExistence type="inferred from homology"/>
<evidence type="ECO:0000256" key="2">
    <source>
        <dbReference type="ARBA" id="ARBA00007362"/>
    </source>
</evidence>
<feature type="transmembrane region" description="Helical" evidence="3">
    <location>
        <begin position="68"/>
        <end position="88"/>
    </location>
</feature>
<dbReference type="SUPFAM" id="SSF103481">
    <property type="entry name" value="Multidrug resistance efflux transporter EmrE"/>
    <property type="match status" value="1"/>
</dbReference>
<organism evidence="5 6">
    <name type="scientific">Gracilibacillus caseinilyticus</name>
    <dbReference type="NCBI Taxonomy" id="2932256"/>
    <lineage>
        <taxon>Bacteria</taxon>
        <taxon>Bacillati</taxon>
        <taxon>Bacillota</taxon>
        <taxon>Bacilli</taxon>
        <taxon>Bacillales</taxon>
        <taxon>Bacillaceae</taxon>
        <taxon>Gracilibacillus</taxon>
    </lineage>
</organism>
<accession>A0ABY4F278</accession>
<protein>
    <submittedName>
        <fullName evidence="5">EamA family transporter</fullName>
    </submittedName>
</protein>
<evidence type="ECO:0000256" key="3">
    <source>
        <dbReference type="SAM" id="Phobius"/>
    </source>
</evidence>
<dbReference type="RefSeq" id="WP_244723742.1">
    <property type="nucleotide sequence ID" value="NZ_CP095072.1"/>
</dbReference>
<dbReference type="InterPro" id="IPR000620">
    <property type="entry name" value="EamA_dom"/>
</dbReference>
<sequence>MTRMKESYHHNKYGILLMVVAALLTAFGQLQWKISDADINLWLIGGFVCYFLGAVFMILAYRFGSLSVLHPFLSTGYIFAVVFGSVFLDEILEGKNLLGVVCIIAGAILIGGGDD</sequence>
<reference evidence="5 6" key="1">
    <citation type="submission" date="2022-04" db="EMBL/GenBank/DDBJ databases">
        <title>Gracilibacillus sp. isolated from saltern.</title>
        <authorList>
            <person name="Won M."/>
            <person name="Lee C.-M."/>
            <person name="Woen H.-Y."/>
            <person name="Kwon S.-W."/>
        </authorList>
    </citation>
    <scope>NUCLEOTIDE SEQUENCE [LARGE SCALE GENOMIC DNA]</scope>
    <source>
        <strain evidence="5 6">SSWR10-1</strain>
    </source>
</reference>
<gene>
    <name evidence="5" type="ORF">MUN88_09565</name>
</gene>
<evidence type="ECO:0000256" key="1">
    <source>
        <dbReference type="ARBA" id="ARBA00004127"/>
    </source>
</evidence>
<feature type="transmembrane region" description="Helical" evidence="3">
    <location>
        <begin position="42"/>
        <end position="61"/>
    </location>
</feature>
<feature type="domain" description="EamA" evidence="4">
    <location>
        <begin position="15"/>
        <end position="110"/>
    </location>
</feature>
<keyword evidence="3" id="KW-0472">Membrane</keyword>
<dbReference type="Gene3D" id="1.10.3730.20">
    <property type="match status" value="1"/>
</dbReference>
<keyword evidence="3" id="KW-0812">Transmembrane</keyword>
<evidence type="ECO:0000313" key="5">
    <source>
        <dbReference type="EMBL" id="UOQ50277.1"/>
    </source>
</evidence>
<evidence type="ECO:0000313" key="6">
    <source>
        <dbReference type="Proteomes" id="UP000831782"/>
    </source>
</evidence>
<evidence type="ECO:0000259" key="4">
    <source>
        <dbReference type="Pfam" id="PF00892"/>
    </source>
</evidence>
<comment type="subcellular location">
    <subcellularLocation>
        <location evidence="1">Endomembrane system</location>
        <topology evidence="1">Multi-pass membrane protein</topology>
    </subcellularLocation>
</comment>
<name>A0ABY4F278_9BACI</name>
<comment type="similarity">
    <text evidence="2">Belongs to the EamA transporter family.</text>
</comment>
<dbReference type="InterPro" id="IPR037185">
    <property type="entry name" value="EmrE-like"/>
</dbReference>
<keyword evidence="6" id="KW-1185">Reference proteome</keyword>